<evidence type="ECO:0000313" key="3">
    <source>
        <dbReference type="Proteomes" id="UP001190700"/>
    </source>
</evidence>
<dbReference type="Proteomes" id="UP001190700">
    <property type="component" value="Unassembled WGS sequence"/>
</dbReference>
<proteinExistence type="predicted"/>
<dbReference type="EMBL" id="LGRX02029300">
    <property type="protein sequence ID" value="KAK3247018.1"/>
    <property type="molecule type" value="Genomic_DNA"/>
</dbReference>
<protein>
    <submittedName>
        <fullName evidence="2">Uncharacterized protein</fullName>
    </submittedName>
</protein>
<keyword evidence="3" id="KW-1185">Reference proteome</keyword>
<reference evidence="2 3" key="1">
    <citation type="journal article" date="2015" name="Genome Biol. Evol.">
        <title>Comparative Genomics of a Bacterivorous Green Alga Reveals Evolutionary Causalities and Consequences of Phago-Mixotrophic Mode of Nutrition.</title>
        <authorList>
            <person name="Burns J.A."/>
            <person name="Paasch A."/>
            <person name="Narechania A."/>
            <person name="Kim E."/>
        </authorList>
    </citation>
    <scope>NUCLEOTIDE SEQUENCE [LARGE SCALE GENOMIC DNA]</scope>
    <source>
        <strain evidence="2 3">PLY_AMNH</strain>
    </source>
</reference>
<gene>
    <name evidence="2" type="ORF">CYMTET_43473</name>
</gene>
<dbReference type="AlphaFoldDB" id="A0AAE0C260"/>
<name>A0AAE0C260_9CHLO</name>
<evidence type="ECO:0000313" key="2">
    <source>
        <dbReference type="EMBL" id="KAK3247018.1"/>
    </source>
</evidence>
<sequence length="207" mass="23156">MVQQNDASGHIWLMIGRNALSVEVSVDVRNCGCYVSGITIIVSEGSICNPLPTRPFTKVLRQDVSTTSFSPFFITHPDKVRSMGRKKKSQQRERAQAPKTLETAIDGDGVDRRVNTAESVESNHISQLATSVRGSLTKLNDVVRTNEFKTTCDEFLHSCAENSSVKPNYEILHEQYETIVETTLAKAVGEEELAAKWTRKEMYQCSR</sequence>
<comment type="caution">
    <text evidence="2">The sequence shown here is derived from an EMBL/GenBank/DDBJ whole genome shotgun (WGS) entry which is preliminary data.</text>
</comment>
<evidence type="ECO:0000256" key="1">
    <source>
        <dbReference type="SAM" id="MobiDB-lite"/>
    </source>
</evidence>
<feature type="region of interest" description="Disordered" evidence="1">
    <location>
        <begin position="80"/>
        <end position="99"/>
    </location>
</feature>
<organism evidence="2 3">
    <name type="scientific">Cymbomonas tetramitiformis</name>
    <dbReference type="NCBI Taxonomy" id="36881"/>
    <lineage>
        <taxon>Eukaryota</taxon>
        <taxon>Viridiplantae</taxon>
        <taxon>Chlorophyta</taxon>
        <taxon>Pyramimonadophyceae</taxon>
        <taxon>Pyramimonadales</taxon>
        <taxon>Pyramimonadaceae</taxon>
        <taxon>Cymbomonas</taxon>
    </lineage>
</organism>
<accession>A0AAE0C260</accession>